<evidence type="ECO:0000256" key="1">
    <source>
        <dbReference type="SAM" id="SignalP"/>
    </source>
</evidence>
<dbReference type="RefSeq" id="WP_159147494.1">
    <property type="nucleotide sequence ID" value="NZ_LR733388.1"/>
</dbReference>
<proteinExistence type="predicted"/>
<evidence type="ECO:0000313" key="3">
    <source>
        <dbReference type="Proteomes" id="UP000437562"/>
    </source>
</evidence>
<dbReference type="EMBL" id="CABWMC010000027">
    <property type="protein sequence ID" value="VXC49281.1"/>
    <property type="molecule type" value="Genomic_DNA"/>
</dbReference>
<sequence>MKRYRFVLLFFVLLGIFNPFSNNTYAEVNNSVLNQDSKVFSIFNNEDNVEDIISNIKRNNLVEWDNKDLNELLDTVDNIGLNIMDRATLKREIIRESGFFNFDFKGTKSDVLAFKDLRIEIIEIDEPIMLYRRSKVGEVESKYGLGYWWGDKKRSIDETRNELAVLEAWGNPLSMEYIIQVPKGVKTLRGVTASQIQYLNGTSTIKEYREGGAIQYWINHVSISWLK</sequence>
<accession>A0A653Z2V2</accession>
<protein>
    <submittedName>
        <fullName evidence="2">Autotransporter</fullName>
    </submittedName>
</protein>
<dbReference type="AlphaFoldDB" id="A0A653Z2V2"/>
<organism evidence="2 3">
    <name type="scientific">Bacillus mycoides</name>
    <dbReference type="NCBI Taxonomy" id="1405"/>
    <lineage>
        <taxon>Bacteria</taxon>
        <taxon>Bacillati</taxon>
        <taxon>Bacillota</taxon>
        <taxon>Bacilli</taxon>
        <taxon>Bacillales</taxon>
        <taxon>Bacillaceae</taxon>
        <taxon>Bacillus</taxon>
        <taxon>Bacillus cereus group</taxon>
    </lineage>
</organism>
<dbReference type="Proteomes" id="UP000437562">
    <property type="component" value="Unassembled WGS sequence"/>
</dbReference>
<gene>
    <name evidence="2" type="ORF">BACI71_330004</name>
</gene>
<evidence type="ECO:0000313" key="2">
    <source>
        <dbReference type="EMBL" id="VXC49281.1"/>
    </source>
</evidence>
<name>A0A653Z2V2_BACMY</name>
<keyword evidence="1" id="KW-0732">Signal</keyword>
<reference evidence="2 3" key="1">
    <citation type="submission" date="2019-10" db="EMBL/GenBank/DDBJ databases">
        <authorList>
            <person name="Karimi E."/>
        </authorList>
    </citation>
    <scope>NUCLEOTIDE SEQUENCE [LARGE SCALE GENOMIC DNA]</scope>
    <source>
        <strain evidence="2">Bacillus sp. 71</strain>
    </source>
</reference>
<feature type="signal peptide" evidence="1">
    <location>
        <begin position="1"/>
        <end position="26"/>
    </location>
</feature>
<feature type="chain" id="PRO_5024904730" evidence="1">
    <location>
        <begin position="27"/>
        <end position="227"/>
    </location>
</feature>